<sequence length="52" mass="6181">MGHADIVLMNEFRQQHHFAFRMTYATEEQIDMGYVVNDDKTYQFGTDYKLAC</sequence>
<name>A0A6V7LNN3_9HYME</name>
<evidence type="ECO:0000313" key="1">
    <source>
        <dbReference type="EMBL" id="CAD1577016.1"/>
    </source>
</evidence>
<dbReference type="EMBL" id="CADCXW020000343">
    <property type="protein sequence ID" value="CAD1577016.1"/>
    <property type="molecule type" value="Genomic_DNA"/>
</dbReference>
<organism evidence="1">
    <name type="scientific">Bracon brevicornis</name>
    <dbReference type="NCBI Taxonomy" id="1563983"/>
    <lineage>
        <taxon>Eukaryota</taxon>
        <taxon>Metazoa</taxon>
        <taxon>Ecdysozoa</taxon>
        <taxon>Arthropoda</taxon>
        <taxon>Hexapoda</taxon>
        <taxon>Insecta</taxon>
        <taxon>Pterygota</taxon>
        <taxon>Neoptera</taxon>
        <taxon>Endopterygota</taxon>
        <taxon>Hymenoptera</taxon>
        <taxon>Apocrita</taxon>
        <taxon>Ichneumonoidea</taxon>
        <taxon>Braconidae</taxon>
        <taxon>Braconinae</taxon>
        <taxon>Bracon</taxon>
    </lineage>
</organism>
<accession>A0A6V7LNN3</accession>
<proteinExistence type="predicted"/>
<reference evidence="1" key="1">
    <citation type="submission" date="2020-07" db="EMBL/GenBank/DDBJ databases">
        <authorList>
            <person name="Ferguson B K."/>
        </authorList>
    </citation>
    <scope>NUCLEOTIDE SEQUENCE</scope>
    <source>
        <strain evidence="1">L06</strain>
    </source>
</reference>
<gene>
    <name evidence="1" type="ORF">BBRV_LOCUS109611</name>
</gene>
<protein>
    <submittedName>
        <fullName evidence="1">Uncharacterized protein</fullName>
    </submittedName>
</protein>
<dbReference type="AlphaFoldDB" id="A0A6V7LNN3"/>